<protein>
    <submittedName>
        <fullName evidence="1">Uncharacterized protein</fullName>
    </submittedName>
</protein>
<dbReference type="EMBL" id="REGN01000439">
    <property type="protein sequence ID" value="RNA41898.1"/>
    <property type="molecule type" value="Genomic_DNA"/>
</dbReference>
<accession>A0A3M7T239</accession>
<organism evidence="1 2">
    <name type="scientific">Brachionus plicatilis</name>
    <name type="common">Marine rotifer</name>
    <name type="synonym">Brachionus muelleri</name>
    <dbReference type="NCBI Taxonomy" id="10195"/>
    <lineage>
        <taxon>Eukaryota</taxon>
        <taxon>Metazoa</taxon>
        <taxon>Spiralia</taxon>
        <taxon>Gnathifera</taxon>
        <taxon>Rotifera</taxon>
        <taxon>Eurotatoria</taxon>
        <taxon>Monogononta</taxon>
        <taxon>Pseudotrocha</taxon>
        <taxon>Ploima</taxon>
        <taxon>Brachionidae</taxon>
        <taxon>Brachionus</taxon>
    </lineage>
</organism>
<gene>
    <name evidence="1" type="ORF">BpHYR1_032017</name>
</gene>
<reference evidence="1 2" key="1">
    <citation type="journal article" date="2018" name="Sci. Rep.">
        <title>Genomic signatures of local adaptation to the degree of environmental predictability in rotifers.</title>
        <authorList>
            <person name="Franch-Gras L."/>
            <person name="Hahn C."/>
            <person name="Garcia-Roger E.M."/>
            <person name="Carmona M.J."/>
            <person name="Serra M."/>
            <person name="Gomez A."/>
        </authorList>
    </citation>
    <scope>NUCLEOTIDE SEQUENCE [LARGE SCALE GENOMIC DNA]</scope>
    <source>
        <strain evidence="1">HYR1</strain>
    </source>
</reference>
<evidence type="ECO:0000313" key="1">
    <source>
        <dbReference type="EMBL" id="RNA41898.1"/>
    </source>
</evidence>
<keyword evidence="2" id="KW-1185">Reference proteome</keyword>
<sequence>MKIELNLRTNKFQKNKRSCPYLNQNSPLGLSGNIFLLKPLISPIFYCIDDKDKIAIFNKFSDQIIIYPRFSLFI</sequence>
<evidence type="ECO:0000313" key="2">
    <source>
        <dbReference type="Proteomes" id="UP000276133"/>
    </source>
</evidence>
<proteinExistence type="predicted"/>
<comment type="caution">
    <text evidence="1">The sequence shown here is derived from an EMBL/GenBank/DDBJ whole genome shotgun (WGS) entry which is preliminary data.</text>
</comment>
<dbReference type="Proteomes" id="UP000276133">
    <property type="component" value="Unassembled WGS sequence"/>
</dbReference>
<name>A0A3M7T239_BRAPC</name>
<dbReference type="AlphaFoldDB" id="A0A3M7T239"/>